<dbReference type="AlphaFoldDB" id="A0A9E8LNT0"/>
<keyword evidence="9" id="KW-1278">Translocase</keyword>
<evidence type="ECO:0000256" key="12">
    <source>
        <dbReference type="ARBA" id="ARBA00023027"/>
    </source>
</evidence>
<evidence type="ECO:0000256" key="2">
    <source>
        <dbReference type="ARBA" id="ARBA00004225"/>
    </source>
</evidence>
<dbReference type="PANTHER" id="PTHR43507">
    <property type="entry name" value="NADH-UBIQUINONE OXIDOREDUCTASE CHAIN 4"/>
    <property type="match status" value="1"/>
</dbReference>
<feature type="transmembrane region" description="Helical" evidence="17">
    <location>
        <begin position="163"/>
        <end position="187"/>
    </location>
</feature>
<keyword evidence="12 17" id="KW-0520">NAD</keyword>
<evidence type="ECO:0000259" key="18">
    <source>
        <dbReference type="Pfam" id="PF00361"/>
    </source>
</evidence>
<dbReference type="GO" id="GO:0015990">
    <property type="term" value="P:electron transport coupled proton transport"/>
    <property type="evidence" value="ECO:0007669"/>
    <property type="project" value="TreeGrafter"/>
</dbReference>
<proteinExistence type="inferred from homology"/>
<feature type="domain" description="NADH:ubiquinone oxidoreductase chain 4 N-terminal" evidence="19">
    <location>
        <begin position="1"/>
        <end position="96"/>
    </location>
</feature>
<evidence type="ECO:0000259" key="19">
    <source>
        <dbReference type="Pfam" id="PF01059"/>
    </source>
</evidence>
<comment type="function">
    <text evidence="1">Core subunit of the mitochondrial membrane respiratory chain NADH dehydrogenase (Complex I) that is believed to belong to the minimal assembly required for catalysis. Complex I functions in the transfer of electrons from NADH to the respiratory chain. The immediate electron acceptor for the enzyme is believed to be ubiquinone.</text>
</comment>
<keyword evidence="6 17" id="KW-0813">Transport</keyword>
<keyword evidence="15 17" id="KW-0472">Membrane</keyword>
<dbReference type="InterPro" id="IPR000260">
    <property type="entry name" value="NADH4_N"/>
</dbReference>
<dbReference type="EC" id="7.1.1.2" evidence="4 17"/>
<feature type="domain" description="NADH:quinone oxidoreductase/Mrp antiporter transmembrane" evidence="18">
    <location>
        <begin position="100"/>
        <end position="386"/>
    </location>
</feature>
<evidence type="ECO:0000256" key="11">
    <source>
        <dbReference type="ARBA" id="ARBA00022989"/>
    </source>
</evidence>
<dbReference type="GO" id="GO:0003954">
    <property type="term" value="F:NADH dehydrogenase activity"/>
    <property type="evidence" value="ECO:0007669"/>
    <property type="project" value="TreeGrafter"/>
</dbReference>
<feature type="transmembrane region" description="Helical" evidence="17">
    <location>
        <begin position="79"/>
        <end position="98"/>
    </location>
</feature>
<evidence type="ECO:0000256" key="16">
    <source>
        <dbReference type="ARBA" id="ARBA00049551"/>
    </source>
</evidence>
<keyword evidence="11 17" id="KW-1133">Transmembrane helix</keyword>
<evidence type="ECO:0000313" key="20">
    <source>
        <dbReference type="EMBL" id="UZZ43878.1"/>
    </source>
</evidence>
<keyword evidence="14 17" id="KW-0496">Mitochondrion</keyword>
<feature type="transmembrane region" description="Helical" evidence="17">
    <location>
        <begin position="133"/>
        <end position="157"/>
    </location>
</feature>
<geneLocation type="mitochondrion" evidence="20"/>
<keyword evidence="13 17" id="KW-0830">Ubiquinone</keyword>
<comment type="similarity">
    <text evidence="3 17">Belongs to the complex I subunit 4 family.</text>
</comment>
<keyword evidence="10 17" id="KW-0249">Electron transport</keyword>
<evidence type="ECO:0000256" key="17">
    <source>
        <dbReference type="RuleBase" id="RU003297"/>
    </source>
</evidence>
<reference evidence="20" key="1">
    <citation type="submission" date="2021-11" db="EMBL/GenBank/DDBJ databases">
        <authorList>
            <person name="Ge X.-Y."/>
            <person name="Peng L."/>
            <person name="Sun C.-H."/>
            <person name="Wang B.-X."/>
        </authorList>
    </citation>
    <scope>NUCLEOTIDE SEQUENCE</scope>
</reference>
<comment type="function">
    <text evidence="17">Core subunit of the mitochondrial membrane respiratory chain NADH dehydrogenase (Complex I) which catalyzes electron transfer from NADH through the respiratory chain, using ubiquinone as an electron acceptor. Essential for the catalytic activity and assembly of complex I.</text>
</comment>
<dbReference type="InterPro" id="IPR001750">
    <property type="entry name" value="ND/Mrp_TM"/>
</dbReference>
<reference evidence="20" key="2">
    <citation type="journal article" date="2022" name="Syst. Entomol.">
        <title>Massive gene rearrangements of mitochondrial genomes and implications for the phylogeny of Trichoptera (Insecta).</title>
        <authorList>
            <person name="Ge X."/>
            <person name="Peng L."/>
            <person name="Vogler A.P."/>
            <person name="Morse J.C."/>
            <person name="Yang L."/>
            <person name="Sun C."/>
            <person name="Wang B."/>
        </authorList>
    </citation>
    <scope>NUCLEOTIDE SEQUENCE</scope>
</reference>
<protein>
    <recommendedName>
        <fullName evidence="5 17">NADH-ubiquinone oxidoreductase chain 4</fullName>
        <ecNumber evidence="4 17">7.1.1.2</ecNumber>
    </recommendedName>
</protein>
<accession>A0A9E8LNT0</accession>
<dbReference type="PANTHER" id="PTHR43507:SF20">
    <property type="entry name" value="NADH-UBIQUINONE OXIDOREDUCTASE CHAIN 4"/>
    <property type="match status" value="1"/>
</dbReference>
<feature type="transmembrane region" description="Helical" evidence="17">
    <location>
        <begin position="376"/>
        <end position="397"/>
    </location>
</feature>
<dbReference type="InterPro" id="IPR003918">
    <property type="entry name" value="NADH_UbQ_OxRdtase"/>
</dbReference>
<dbReference type="GO" id="GO:0048039">
    <property type="term" value="F:ubiquinone binding"/>
    <property type="evidence" value="ECO:0007669"/>
    <property type="project" value="TreeGrafter"/>
</dbReference>
<evidence type="ECO:0000256" key="1">
    <source>
        <dbReference type="ARBA" id="ARBA00003257"/>
    </source>
</evidence>
<dbReference type="GO" id="GO:0008137">
    <property type="term" value="F:NADH dehydrogenase (ubiquinone) activity"/>
    <property type="evidence" value="ECO:0007669"/>
    <property type="project" value="UniProtKB-UniRule"/>
</dbReference>
<evidence type="ECO:0000256" key="9">
    <source>
        <dbReference type="ARBA" id="ARBA00022967"/>
    </source>
</evidence>
<evidence type="ECO:0000256" key="8">
    <source>
        <dbReference type="ARBA" id="ARBA00022692"/>
    </source>
</evidence>
<feature type="transmembrane region" description="Helical" evidence="17">
    <location>
        <begin position="267"/>
        <end position="287"/>
    </location>
</feature>
<name>A0A9E8LNT0_9NEOP</name>
<evidence type="ECO:0000256" key="14">
    <source>
        <dbReference type="ARBA" id="ARBA00023128"/>
    </source>
</evidence>
<feature type="transmembrane region" description="Helical" evidence="17">
    <location>
        <begin position="293"/>
        <end position="312"/>
    </location>
</feature>
<feature type="transmembrane region" description="Helical" evidence="17">
    <location>
        <begin position="324"/>
        <end position="344"/>
    </location>
</feature>
<comment type="catalytic activity">
    <reaction evidence="16 17">
        <text>a ubiquinone + NADH + 5 H(+)(in) = a ubiquinol + NAD(+) + 4 H(+)(out)</text>
        <dbReference type="Rhea" id="RHEA:29091"/>
        <dbReference type="Rhea" id="RHEA-COMP:9565"/>
        <dbReference type="Rhea" id="RHEA-COMP:9566"/>
        <dbReference type="ChEBI" id="CHEBI:15378"/>
        <dbReference type="ChEBI" id="CHEBI:16389"/>
        <dbReference type="ChEBI" id="CHEBI:17976"/>
        <dbReference type="ChEBI" id="CHEBI:57540"/>
        <dbReference type="ChEBI" id="CHEBI:57945"/>
        <dbReference type="EC" id="7.1.1.2"/>
    </reaction>
</comment>
<feature type="transmembrane region" description="Helical" evidence="17">
    <location>
        <begin position="240"/>
        <end position="260"/>
    </location>
</feature>
<evidence type="ECO:0000256" key="10">
    <source>
        <dbReference type="ARBA" id="ARBA00022982"/>
    </source>
</evidence>
<feature type="transmembrane region" description="Helical" evidence="17">
    <location>
        <begin position="44"/>
        <end position="67"/>
    </location>
</feature>
<evidence type="ECO:0000256" key="13">
    <source>
        <dbReference type="ARBA" id="ARBA00023075"/>
    </source>
</evidence>
<evidence type="ECO:0000256" key="15">
    <source>
        <dbReference type="ARBA" id="ARBA00023136"/>
    </source>
</evidence>
<dbReference type="Pfam" id="PF00361">
    <property type="entry name" value="Proton_antipo_M"/>
    <property type="match status" value="1"/>
</dbReference>
<comment type="subcellular location">
    <subcellularLocation>
        <location evidence="2 17">Mitochondrion membrane</location>
        <topology evidence="2 17">Multi-pass membrane protein</topology>
    </subcellularLocation>
</comment>
<organism evidence="20">
    <name type="scientific">Dipseudopsis sp. XG-2021</name>
    <dbReference type="NCBI Taxonomy" id="2996733"/>
    <lineage>
        <taxon>Eukaryota</taxon>
        <taxon>Metazoa</taxon>
        <taxon>Ecdysozoa</taxon>
        <taxon>Arthropoda</taxon>
        <taxon>Hexapoda</taxon>
        <taxon>Insecta</taxon>
        <taxon>Pterygota</taxon>
        <taxon>Neoptera</taxon>
        <taxon>Endopterygota</taxon>
        <taxon>Trichoptera</taxon>
        <taxon>Annulipalpia</taxon>
        <taxon>Psychomyioidea</taxon>
        <taxon>Dipseudopsidae</taxon>
        <taxon>Dipseudopsinae</taxon>
        <taxon>Dipseudopsis</taxon>
    </lineage>
</organism>
<evidence type="ECO:0000256" key="6">
    <source>
        <dbReference type="ARBA" id="ARBA00022448"/>
    </source>
</evidence>
<dbReference type="GO" id="GO:0031966">
    <property type="term" value="C:mitochondrial membrane"/>
    <property type="evidence" value="ECO:0007669"/>
    <property type="project" value="UniProtKB-SubCell"/>
</dbReference>
<evidence type="ECO:0000256" key="7">
    <source>
        <dbReference type="ARBA" id="ARBA00022660"/>
    </source>
</evidence>
<sequence>MLKYLLYMFFSVLVWYNLILSVMILLCLMLLININSLHYINLGYLFSVDLVSLGFMMLSIWIVGMMLLSSMKIFKLEVYSVLFNWINVMIMVFLFLVFMAVNFLLFYIFFEILLVLTLLLIVGWGYQVERINAGYYIMFYTLVVSYPFLMGIFFVYWESGSLVMFYFYINFKLNLFIILALLFSFLVKMPMYFVHLWLLKAHLEAPVSGSMVLAGIMLKLGGYGLIRVVGMMEGEIHKSIWVIIMSVSLLGGVYVSLLCMYQVDMKLLIASSSVVHMGLVIGGIFSLSSMGLVSAFLLMVGHGLCSSGLFSISNMMYERFGSRSFFISKGLLGFIPSLSFWMFLLVSSNMAAPFSLNLFGEIGLLMSLLNWSSWMMFTLVIISFISSIYSLFLYMYSQFGGFILGLFSFSNMNYCENLVMFLHWVPLNLLFLMISDLVV</sequence>
<dbReference type="EMBL" id="OL678010">
    <property type="protein sequence ID" value="UZZ43878.1"/>
    <property type="molecule type" value="Genomic_DNA"/>
</dbReference>
<gene>
    <name evidence="20" type="primary">ND4</name>
</gene>
<keyword evidence="8 17" id="KW-0812">Transmembrane</keyword>
<feature type="transmembrane region" description="Helical" evidence="17">
    <location>
        <begin position="104"/>
        <end position="126"/>
    </location>
</feature>
<evidence type="ECO:0000256" key="4">
    <source>
        <dbReference type="ARBA" id="ARBA00012944"/>
    </source>
</evidence>
<feature type="transmembrane region" description="Helical" evidence="17">
    <location>
        <begin position="7"/>
        <end position="32"/>
    </location>
</feature>
<dbReference type="GO" id="GO:0042773">
    <property type="term" value="P:ATP synthesis coupled electron transport"/>
    <property type="evidence" value="ECO:0007669"/>
    <property type="project" value="InterPro"/>
</dbReference>
<evidence type="ECO:0000256" key="5">
    <source>
        <dbReference type="ARBA" id="ARBA00021006"/>
    </source>
</evidence>
<dbReference type="PRINTS" id="PR01437">
    <property type="entry name" value="NUOXDRDTASE4"/>
</dbReference>
<evidence type="ECO:0000256" key="3">
    <source>
        <dbReference type="ARBA" id="ARBA00009025"/>
    </source>
</evidence>
<dbReference type="Pfam" id="PF01059">
    <property type="entry name" value="Oxidored_q5_N"/>
    <property type="match status" value="1"/>
</dbReference>
<feature type="transmembrane region" description="Helical" evidence="17">
    <location>
        <begin position="207"/>
        <end position="228"/>
    </location>
</feature>
<keyword evidence="7 17" id="KW-0679">Respiratory chain</keyword>